<dbReference type="SUPFAM" id="SSF49313">
    <property type="entry name" value="Cadherin-like"/>
    <property type="match status" value="1"/>
</dbReference>
<comment type="subcellular location">
    <subcellularLocation>
        <location evidence="1">Membrane</location>
    </subcellularLocation>
</comment>
<dbReference type="InterPro" id="IPR008908">
    <property type="entry name" value="Sarcoglycan_alpha/epsilon"/>
</dbReference>
<evidence type="ECO:0000259" key="4">
    <source>
        <dbReference type="Pfam" id="PF05510"/>
    </source>
</evidence>
<evidence type="ECO:0000256" key="1">
    <source>
        <dbReference type="ARBA" id="ARBA00004370"/>
    </source>
</evidence>
<comment type="caution">
    <text evidence="6">The sequence shown here is derived from an EMBL/GenBank/DDBJ whole genome shotgun (WGS) entry which is preliminary data.</text>
</comment>
<keyword evidence="2 3" id="KW-0472">Membrane</keyword>
<keyword evidence="7" id="KW-1185">Reference proteome</keyword>
<dbReference type="EMBL" id="CAJRST010022224">
    <property type="protein sequence ID" value="CAG5958657.1"/>
    <property type="molecule type" value="Genomic_DNA"/>
</dbReference>
<sequence>MAQRALLESCSRKKVEEVYVSEAKIALTCFVWPSPSPLGSVNQSPKQDGRLRELAVSNRQVYPSNYSASNDLNTPLCPRCAVILFGANAEITIPVGRLFTYELMRETFRNDFESSSRIYSELTTWSQRWNDVPIIFKCKMQNFPDLPEWLRFTQRNPYDDGFLYGTPTSPGKNLIEINVINRQDYDTFRFTLVIKVIPEKILPYQAEVFVPLREIEKVLPSPVQNEIKQDLQKLWNTEALQVVNITNALDRGGRVPLPIGGHFEGVYVKVGSEKYFSKCLLRVQTPEHQRQCAPGARVKVPGGCSFCSNPSNCITWCKTELFDLTKAEPEPPAPTMGSGILESGGDFDPPESPPGRDFFPDYVVTVIVPLVLAIVLCVLLAYIMFGRREGVCVSISNPTKKYKTELFFLSNKKVKRNARTDQIQLYHHHTIHDNTDELRAMAGTRGASPPLSTLPMFNSRTGERASPLQSDSIPLIMAQHDPYSDTLPRE</sequence>
<protein>
    <submittedName>
        <fullName evidence="6">(Atlantic silverside) hypothetical protein</fullName>
    </submittedName>
</protein>
<name>A0A8S4BKB9_9TELE</name>
<proteinExistence type="predicted"/>
<dbReference type="Pfam" id="PF20989">
    <property type="entry name" value="Sarcoglycan_2_C"/>
    <property type="match status" value="1"/>
</dbReference>
<keyword evidence="3" id="KW-1133">Transmembrane helix</keyword>
<dbReference type="AlphaFoldDB" id="A0A8S4BKB9"/>
<accession>A0A8S4BKB9</accession>
<dbReference type="GO" id="GO:0016012">
    <property type="term" value="C:sarcoglycan complex"/>
    <property type="evidence" value="ECO:0007669"/>
    <property type="project" value="InterPro"/>
</dbReference>
<keyword evidence="3" id="KW-0812">Transmembrane</keyword>
<gene>
    <name evidence="6" type="ORF">MMEN_LOCUS15466</name>
</gene>
<organism evidence="6 7">
    <name type="scientific">Menidia menidia</name>
    <name type="common">Atlantic silverside</name>
    <dbReference type="NCBI Taxonomy" id="238744"/>
    <lineage>
        <taxon>Eukaryota</taxon>
        <taxon>Metazoa</taxon>
        <taxon>Chordata</taxon>
        <taxon>Craniata</taxon>
        <taxon>Vertebrata</taxon>
        <taxon>Euteleostomi</taxon>
        <taxon>Actinopterygii</taxon>
        <taxon>Neopterygii</taxon>
        <taxon>Teleostei</taxon>
        <taxon>Neoteleostei</taxon>
        <taxon>Acanthomorphata</taxon>
        <taxon>Ovalentaria</taxon>
        <taxon>Atherinomorphae</taxon>
        <taxon>Atheriniformes</taxon>
        <taxon>Atherinopsidae</taxon>
        <taxon>Menidiinae</taxon>
        <taxon>Menidia</taxon>
    </lineage>
</organism>
<feature type="transmembrane region" description="Helical" evidence="3">
    <location>
        <begin position="362"/>
        <end position="385"/>
    </location>
</feature>
<feature type="domain" description="Sarcoglycan alpha/epsilon N-terminal" evidence="4">
    <location>
        <begin position="94"/>
        <end position="195"/>
    </location>
</feature>
<dbReference type="OrthoDB" id="10019906at2759"/>
<evidence type="ECO:0000256" key="2">
    <source>
        <dbReference type="ARBA" id="ARBA00023136"/>
    </source>
</evidence>
<evidence type="ECO:0000313" key="7">
    <source>
        <dbReference type="Proteomes" id="UP000677803"/>
    </source>
</evidence>
<dbReference type="InterPro" id="IPR048346">
    <property type="entry name" value="Sarcoglycan_N"/>
</dbReference>
<evidence type="ECO:0000259" key="5">
    <source>
        <dbReference type="Pfam" id="PF20989"/>
    </source>
</evidence>
<dbReference type="InterPro" id="IPR015919">
    <property type="entry name" value="Cadherin-like_sf"/>
</dbReference>
<evidence type="ECO:0000313" key="6">
    <source>
        <dbReference type="EMBL" id="CAG5958657.1"/>
    </source>
</evidence>
<evidence type="ECO:0000256" key="3">
    <source>
        <dbReference type="SAM" id="Phobius"/>
    </source>
</evidence>
<dbReference type="InterPro" id="IPR048347">
    <property type="entry name" value="Sarcoglycan_C"/>
</dbReference>
<dbReference type="GO" id="GO:0005509">
    <property type="term" value="F:calcium ion binding"/>
    <property type="evidence" value="ECO:0007669"/>
    <property type="project" value="InterPro"/>
</dbReference>
<dbReference type="Proteomes" id="UP000677803">
    <property type="component" value="Unassembled WGS sequence"/>
</dbReference>
<dbReference type="PANTHER" id="PTHR10132">
    <property type="entry name" value="ALPHA-/EPSILON-SARCOGLYCAN FAMILY MEMBER"/>
    <property type="match status" value="1"/>
</dbReference>
<reference evidence="6" key="1">
    <citation type="submission" date="2021-05" db="EMBL/GenBank/DDBJ databases">
        <authorList>
            <person name="Tigano A."/>
        </authorList>
    </citation>
    <scope>NUCLEOTIDE SEQUENCE</scope>
</reference>
<feature type="domain" description="Sarcoglycan alpha/epsilon second" evidence="5">
    <location>
        <begin position="202"/>
        <end position="319"/>
    </location>
</feature>
<dbReference type="Pfam" id="PF05510">
    <property type="entry name" value="Sarcoglycan_2"/>
    <property type="match status" value="1"/>
</dbReference>
<dbReference type="PANTHER" id="PTHR10132:SF16">
    <property type="entry name" value="ALPHA-SARCOGLYCAN"/>
    <property type="match status" value="1"/>
</dbReference>